<keyword evidence="2" id="KW-0472">Membrane</keyword>
<reference evidence="3 4" key="1">
    <citation type="journal article" date="2016" name="Nat. Commun.">
        <title>Thousands of microbial genomes shed light on interconnected biogeochemical processes in an aquifer system.</title>
        <authorList>
            <person name="Anantharaman K."/>
            <person name="Brown C.T."/>
            <person name="Hug L.A."/>
            <person name="Sharon I."/>
            <person name="Castelle C.J."/>
            <person name="Probst A.J."/>
            <person name="Thomas B.C."/>
            <person name="Singh A."/>
            <person name="Wilkins M.J."/>
            <person name="Karaoz U."/>
            <person name="Brodie E.L."/>
            <person name="Williams K.H."/>
            <person name="Hubbard S.S."/>
            <person name="Banfield J.F."/>
        </authorList>
    </citation>
    <scope>NUCLEOTIDE SEQUENCE [LARGE SCALE GENOMIC DNA]</scope>
</reference>
<accession>A0A1G2DBP8</accession>
<sequence>MSDENLLIKPTEKEVTDSPLERMALSATKHIGSLPSLVLHSIFFVGIFSLQWFGVSFNQIMLVLTTVVSLEAIYLAIFIQMTVNRQAHQIEEVSEDIDEIQEDVEDIQEEAKEISEDVEYIQEDVEDIKEDVEELSDESGGAEEGDGSEKMSETERKQRVEQMLEEMLREIKAIKIHAQ</sequence>
<keyword evidence="2" id="KW-0812">Transmembrane</keyword>
<feature type="transmembrane region" description="Helical" evidence="2">
    <location>
        <begin position="31"/>
        <end position="54"/>
    </location>
</feature>
<protein>
    <recommendedName>
        <fullName evidence="5">DUF1003 domain-containing protein</fullName>
    </recommendedName>
</protein>
<evidence type="ECO:0008006" key="5">
    <source>
        <dbReference type="Google" id="ProtNLM"/>
    </source>
</evidence>
<evidence type="ECO:0000313" key="4">
    <source>
        <dbReference type="Proteomes" id="UP000178636"/>
    </source>
</evidence>
<name>A0A1G2DBP8_9BACT</name>
<feature type="transmembrane region" description="Helical" evidence="2">
    <location>
        <begin position="60"/>
        <end position="79"/>
    </location>
</feature>
<dbReference type="STRING" id="1798664.A3C93_01645"/>
<dbReference type="EMBL" id="MHLO01000040">
    <property type="protein sequence ID" value="OGZ11057.1"/>
    <property type="molecule type" value="Genomic_DNA"/>
</dbReference>
<dbReference type="AlphaFoldDB" id="A0A1G2DBP8"/>
<evidence type="ECO:0000256" key="1">
    <source>
        <dbReference type="SAM" id="MobiDB-lite"/>
    </source>
</evidence>
<dbReference type="Proteomes" id="UP000178636">
    <property type="component" value="Unassembled WGS sequence"/>
</dbReference>
<gene>
    <name evidence="3" type="ORF">A3C93_01645</name>
</gene>
<feature type="compositionally biased region" description="Acidic residues" evidence="1">
    <location>
        <begin position="129"/>
        <end position="146"/>
    </location>
</feature>
<proteinExistence type="predicted"/>
<organism evidence="3 4">
    <name type="scientific">Candidatus Lloydbacteria bacterium RIFCSPHIGHO2_02_FULL_54_17</name>
    <dbReference type="NCBI Taxonomy" id="1798664"/>
    <lineage>
        <taxon>Bacteria</taxon>
        <taxon>Candidatus Lloydiibacteriota</taxon>
    </lineage>
</organism>
<feature type="compositionally biased region" description="Basic and acidic residues" evidence="1">
    <location>
        <begin position="147"/>
        <end position="159"/>
    </location>
</feature>
<feature type="region of interest" description="Disordered" evidence="1">
    <location>
        <begin position="129"/>
        <end position="159"/>
    </location>
</feature>
<evidence type="ECO:0000313" key="3">
    <source>
        <dbReference type="EMBL" id="OGZ11057.1"/>
    </source>
</evidence>
<keyword evidence="2" id="KW-1133">Transmembrane helix</keyword>
<dbReference type="Gene3D" id="1.20.1480.30">
    <property type="entry name" value="Designed four-helix bundle protein"/>
    <property type="match status" value="1"/>
</dbReference>
<evidence type="ECO:0000256" key="2">
    <source>
        <dbReference type="SAM" id="Phobius"/>
    </source>
</evidence>
<comment type="caution">
    <text evidence="3">The sequence shown here is derived from an EMBL/GenBank/DDBJ whole genome shotgun (WGS) entry which is preliminary data.</text>
</comment>
<dbReference type="SUPFAM" id="SSF58100">
    <property type="entry name" value="Bacterial hemolysins"/>
    <property type="match status" value="1"/>
</dbReference>